<name>A0ABN8BB43_CHISP</name>
<organism evidence="3 4">
    <name type="scientific">Chilo suppressalis</name>
    <name type="common">Asiatic rice borer moth</name>
    <dbReference type="NCBI Taxonomy" id="168631"/>
    <lineage>
        <taxon>Eukaryota</taxon>
        <taxon>Metazoa</taxon>
        <taxon>Ecdysozoa</taxon>
        <taxon>Arthropoda</taxon>
        <taxon>Hexapoda</taxon>
        <taxon>Insecta</taxon>
        <taxon>Pterygota</taxon>
        <taxon>Neoptera</taxon>
        <taxon>Endopterygota</taxon>
        <taxon>Lepidoptera</taxon>
        <taxon>Glossata</taxon>
        <taxon>Ditrysia</taxon>
        <taxon>Pyraloidea</taxon>
        <taxon>Crambidae</taxon>
        <taxon>Crambinae</taxon>
        <taxon>Chilo</taxon>
    </lineage>
</organism>
<evidence type="ECO:0008006" key="5">
    <source>
        <dbReference type="Google" id="ProtNLM"/>
    </source>
</evidence>
<keyword evidence="4" id="KW-1185">Reference proteome</keyword>
<gene>
    <name evidence="3" type="ORF">CHILSU_LOCUS7349</name>
</gene>
<evidence type="ECO:0000256" key="2">
    <source>
        <dbReference type="SAM" id="MobiDB-lite"/>
    </source>
</evidence>
<evidence type="ECO:0000313" key="4">
    <source>
        <dbReference type="Proteomes" id="UP001153292"/>
    </source>
</evidence>
<protein>
    <recommendedName>
        <fullName evidence="5">Endonuclease-reverse transcriptase</fullName>
    </recommendedName>
</protein>
<feature type="coiled-coil region" evidence="1">
    <location>
        <begin position="28"/>
        <end position="55"/>
    </location>
</feature>
<feature type="region of interest" description="Disordered" evidence="2">
    <location>
        <begin position="186"/>
        <end position="208"/>
    </location>
</feature>
<sequence>MKVDFKKENEELAKRFSLEVSSAINDSLKPLAEENKQLKLEIETLQSKVYNLQKEIRKNNLILHGVTETQTNSAELRVKVSQTLNKTCNNTEVREWDEWEVSDVKKLGNSSPDKTRPIMVTLTLTWRKIELLKNNKNFPSGIYVTPDYPKEILLKRKELMKEKEEKEKKGNIAYIRYDKLIVRSKEDRENNRKRLPSKSPSEKNKTKR</sequence>
<reference evidence="3" key="1">
    <citation type="submission" date="2021-12" db="EMBL/GenBank/DDBJ databases">
        <authorList>
            <person name="King R."/>
        </authorList>
    </citation>
    <scope>NUCLEOTIDE SEQUENCE</scope>
</reference>
<accession>A0ABN8BB43</accession>
<keyword evidence="1" id="KW-0175">Coiled coil</keyword>
<dbReference type="EMBL" id="OU963920">
    <property type="protein sequence ID" value="CAH0404044.1"/>
    <property type="molecule type" value="Genomic_DNA"/>
</dbReference>
<proteinExistence type="predicted"/>
<evidence type="ECO:0000256" key="1">
    <source>
        <dbReference type="SAM" id="Coils"/>
    </source>
</evidence>
<dbReference type="Proteomes" id="UP001153292">
    <property type="component" value="Chromosome 27"/>
</dbReference>
<evidence type="ECO:0000313" key="3">
    <source>
        <dbReference type="EMBL" id="CAH0404044.1"/>
    </source>
</evidence>